<dbReference type="Proteomes" id="UP000054107">
    <property type="component" value="Unassembled WGS sequence"/>
</dbReference>
<sequence length="197" mass="22168">MQEVSTIKNETMQTNDRFRSMKTKFNQDLAPVGLSQMILGAPSNAVILAESMLVVDQQARTRLTIAPNRLGPREITLNPTIVLRAGLRLRYDVMLQVLHAQKFPGSAPLTAGQLKTLRLAMHHEALKLLPIFLVTASETTGSDQLDAEGQLFFTLLLEDKMFASAHQLETFHCQKQWCARGFISEAQKIYRFQLTRA</sequence>
<accession>A0A0B7NKU5</accession>
<dbReference type="EMBL" id="LN732864">
    <property type="protein sequence ID" value="CEP16165.1"/>
    <property type="molecule type" value="Genomic_DNA"/>
</dbReference>
<protein>
    <submittedName>
        <fullName evidence="1">Uncharacterized protein</fullName>
    </submittedName>
</protein>
<proteinExistence type="predicted"/>
<gene>
    <name evidence="1" type="primary">PARPA_10411.1 scaffold 40272</name>
</gene>
<evidence type="ECO:0000313" key="1">
    <source>
        <dbReference type="EMBL" id="CEP16165.1"/>
    </source>
</evidence>
<dbReference type="AlphaFoldDB" id="A0A0B7NKU5"/>
<organism evidence="1 2">
    <name type="scientific">Parasitella parasitica</name>
    <dbReference type="NCBI Taxonomy" id="35722"/>
    <lineage>
        <taxon>Eukaryota</taxon>
        <taxon>Fungi</taxon>
        <taxon>Fungi incertae sedis</taxon>
        <taxon>Mucoromycota</taxon>
        <taxon>Mucoromycotina</taxon>
        <taxon>Mucoromycetes</taxon>
        <taxon>Mucorales</taxon>
        <taxon>Mucorineae</taxon>
        <taxon>Mucoraceae</taxon>
        <taxon>Parasitella</taxon>
    </lineage>
</organism>
<reference evidence="1 2" key="1">
    <citation type="submission" date="2014-09" db="EMBL/GenBank/DDBJ databases">
        <authorList>
            <person name="Ellenberger Sabrina"/>
        </authorList>
    </citation>
    <scope>NUCLEOTIDE SEQUENCE [LARGE SCALE GENOMIC DNA]</scope>
    <source>
        <strain evidence="1 2">CBS 412.66</strain>
    </source>
</reference>
<evidence type="ECO:0000313" key="2">
    <source>
        <dbReference type="Proteomes" id="UP000054107"/>
    </source>
</evidence>
<keyword evidence="2" id="KW-1185">Reference proteome</keyword>
<name>A0A0B7NKU5_9FUNG</name>